<dbReference type="RefSeq" id="WP_089273090.1">
    <property type="nucleotide sequence ID" value="NZ_FZOC01000002.1"/>
</dbReference>
<name>A0A238ZAS3_9BACT</name>
<protein>
    <submittedName>
        <fullName evidence="1">Uncharacterized protein</fullName>
    </submittedName>
</protein>
<evidence type="ECO:0000313" key="2">
    <source>
        <dbReference type="Proteomes" id="UP000198324"/>
    </source>
</evidence>
<dbReference type="Proteomes" id="UP000198324">
    <property type="component" value="Unassembled WGS sequence"/>
</dbReference>
<dbReference type="EMBL" id="FZOC01000002">
    <property type="protein sequence ID" value="SNR80645.1"/>
    <property type="molecule type" value="Genomic_DNA"/>
</dbReference>
<gene>
    <name evidence="1" type="ORF">SAMN04488503_1400</name>
</gene>
<organism evidence="1 2">
    <name type="scientific">Humidesulfovibrio mexicanus</name>
    <dbReference type="NCBI Taxonomy" id="147047"/>
    <lineage>
        <taxon>Bacteria</taxon>
        <taxon>Pseudomonadati</taxon>
        <taxon>Thermodesulfobacteriota</taxon>
        <taxon>Desulfovibrionia</taxon>
        <taxon>Desulfovibrionales</taxon>
        <taxon>Desulfovibrionaceae</taxon>
        <taxon>Humidesulfovibrio</taxon>
    </lineage>
</organism>
<reference evidence="1 2" key="1">
    <citation type="submission" date="2017-06" db="EMBL/GenBank/DDBJ databases">
        <authorList>
            <person name="Kim H.J."/>
            <person name="Triplett B.A."/>
        </authorList>
    </citation>
    <scope>NUCLEOTIDE SEQUENCE [LARGE SCALE GENOMIC DNA]</scope>
    <source>
        <strain evidence="1 2">DSM 13116</strain>
    </source>
</reference>
<keyword evidence="2" id="KW-1185">Reference proteome</keyword>
<sequence length="102" mass="10865">MDDGRLDRLEQALMRAGRARRGVVADDFTAGVMRAVRNLPSRRLAFGDLFGLAARRFAPVGAIAATATFGYAQIMERVFNQALVSLSLHGGSSALSLAGLMP</sequence>
<proteinExistence type="predicted"/>
<dbReference type="AlphaFoldDB" id="A0A238ZAS3"/>
<accession>A0A238ZAS3</accession>
<evidence type="ECO:0000313" key="1">
    <source>
        <dbReference type="EMBL" id="SNR80645.1"/>
    </source>
</evidence>